<feature type="compositionally biased region" description="Polar residues" evidence="4">
    <location>
        <begin position="1088"/>
        <end position="1101"/>
    </location>
</feature>
<evidence type="ECO:0000313" key="6">
    <source>
        <dbReference type="Proteomes" id="UP001530377"/>
    </source>
</evidence>
<feature type="compositionally biased region" description="Basic and acidic residues" evidence="4">
    <location>
        <begin position="665"/>
        <end position="687"/>
    </location>
</feature>
<evidence type="ECO:0000256" key="4">
    <source>
        <dbReference type="SAM" id="MobiDB-lite"/>
    </source>
</evidence>
<organism evidence="5 6">
    <name type="scientific">Cyclostephanos tholiformis</name>
    <dbReference type="NCBI Taxonomy" id="382380"/>
    <lineage>
        <taxon>Eukaryota</taxon>
        <taxon>Sar</taxon>
        <taxon>Stramenopiles</taxon>
        <taxon>Ochrophyta</taxon>
        <taxon>Bacillariophyta</taxon>
        <taxon>Coscinodiscophyceae</taxon>
        <taxon>Thalassiosirophycidae</taxon>
        <taxon>Stephanodiscales</taxon>
        <taxon>Stephanodiscaceae</taxon>
        <taxon>Cyclostephanos</taxon>
    </lineage>
</organism>
<feature type="compositionally biased region" description="Low complexity" evidence="4">
    <location>
        <begin position="85"/>
        <end position="136"/>
    </location>
</feature>
<feature type="region of interest" description="Disordered" evidence="4">
    <location>
        <begin position="517"/>
        <end position="596"/>
    </location>
</feature>
<evidence type="ECO:0000256" key="3">
    <source>
        <dbReference type="ARBA" id="ARBA00022737"/>
    </source>
</evidence>
<keyword evidence="2" id="KW-0433">Leucine-rich repeat</keyword>
<feature type="compositionally biased region" description="Acidic residues" evidence="4">
    <location>
        <begin position="72"/>
        <end position="82"/>
    </location>
</feature>
<sequence>MDLPEEDKVALAKRRAIQALMRDKSVTPAERHARMQSIMRGEVSEGGSSETDDSGSEYSEDENGEKSSTRDDGEEEDYEVDESSSRYSASSGSSASSYSLASGGRSNATRSQSSTSASDTASATARKSQFASSSSSMDAQEVRRKALLEVSRDQSLTASARRLRMKDIMRTASGVSDDNGGGGGDGGKDCPPSSSSSSSYFSPPTDHKHHLTKSGKSSGSGKAVFMDSVYGPMNDADDDVTHARVTLPRILSRGGSDIDDILRRMDAEDGTLTKIELPKLKLTDDDVHSMLEALARNTTVTRLNLRRNRLGALGCSTLASALLDNVSLISIDVSGNDLGDEGMTDLAKVLPHNGVLEVLNVEDNRIGDVGARALAKALSSAKGGQGGGYASSSLKEVNLGGNRIGDEGARDIFRALGSSSTRSDDGSVILGGKNSVSSLLLRFNAISDRGARELASTLLDNETLRTVDLGHNKITNKGARDLIKVVTINDTLERLELGGNAGIDEDVLDEVERALEGERGVVDDASSSDDDSSTEWGGEEELREGDEASLHSESDVSGRADLPYAESEKATVVSNADNTAVEEGSMDCDAPSKDERDLTGAKAMLRDMPDEDEITLRKRKAVQLVMQDRSLSALDRNRKIQVIMSGKVELPKLSTKKPARTASRRPYEERVKTESSDNGEGNRRDSRTIASTQKHSKNNDAGETETKSLENDDDSGNGRRDDIDGNDSWADVGAEVNATRKDVPNNSLIASTSRRAKPVLKEAANSLSKNEDQQPKNTAMPPNESYSYQRSNDGVMRTAIADQWKERMVTAHPRSCDDMLDILLAHQYRLSLKTPPRQSFFRVVAIVFFSRVADGILLNERYYVVGTNDEPHSIGGAICAERAAFMQLRFIPDISEITKVVIVTDEVDAISPGMLCREFMASQNCISWDAPIILGRSVCRKCGFTVSGKICSDVDGCFDTTKSITLRDANAELFATCTKGHEESKYKYYSTPHDFIGVRVTLRDLFPYPSLYARMTAKEAMNFGEGYIKQVTVSHPLSKSKVNVGIRAHSASTQSDDGETVGSHRQDRFDLTVLTGIYEEVEMGNNGGVRQNQTSRASSNLRKGRPRNEAGTRLQSNSLKTAISIIRRAAEDRHKLDLSCLSGLSKRSGAALNHMSARTIRLSKRLKPSQRRQKLISLATEATELEGHLGHVHPIRYGAAVLFTDGTVAIASQKVALEYGCTLDAVGQLASAIDRKALTIKDDSEPCRPVVLVQCDQFGIAHAPFAHGRAFLNERGYGDCKVLLHQLKKGKNPRRIEDKNQGVVGENSNDENMNDCEIELRLLEVDANDLAPSPPDMFGHLITKNHSQGGLQIQF</sequence>
<evidence type="ECO:0000256" key="2">
    <source>
        <dbReference type="ARBA" id="ARBA00022614"/>
    </source>
</evidence>
<keyword evidence="1" id="KW-0343">GTPase activation</keyword>
<evidence type="ECO:0000313" key="5">
    <source>
        <dbReference type="EMBL" id="KAL3816962.1"/>
    </source>
</evidence>
<feature type="region of interest" description="Disordered" evidence="4">
    <location>
        <begin position="653"/>
        <end position="729"/>
    </location>
</feature>
<dbReference type="InterPro" id="IPR027038">
    <property type="entry name" value="RanGap"/>
</dbReference>
<dbReference type="EMBL" id="JALLPB020000123">
    <property type="protein sequence ID" value="KAL3816962.1"/>
    <property type="molecule type" value="Genomic_DNA"/>
</dbReference>
<dbReference type="PANTHER" id="PTHR24113:SF12">
    <property type="entry name" value="RAN GTPASE-ACTIVATING PROTEIN 1"/>
    <property type="match status" value="1"/>
</dbReference>
<feature type="compositionally biased region" description="Basic and acidic residues" evidence="4">
    <location>
        <begin position="140"/>
        <end position="152"/>
    </location>
</feature>
<dbReference type="PANTHER" id="PTHR24113">
    <property type="entry name" value="RAN GTPASE-ACTIVATING PROTEIN 1"/>
    <property type="match status" value="1"/>
</dbReference>
<dbReference type="GO" id="GO:0005096">
    <property type="term" value="F:GTPase activator activity"/>
    <property type="evidence" value="ECO:0007669"/>
    <property type="project" value="UniProtKB-KW"/>
</dbReference>
<feature type="compositionally biased region" description="Basic and acidic residues" evidence="4">
    <location>
        <begin position="545"/>
        <end position="558"/>
    </location>
</feature>
<dbReference type="InterPro" id="IPR016193">
    <property type="entry name" value="Cytidine_deaminase-like"/>
</dbReference>
<feature type="region of interest" description="Disordered" evidence="4">
    <location>
        <begin position="21"/>
        <end position="220"/>
    </location>
</feature>
<dbReference type="SUPFAM" id="SSF53927">
    <property type="entry name" value="Cytidine deaminase-like"/>
    <property type="match status" value="1"/>
</dbReference>
<keyword evidence="6" id="KW-1185">Reference proteome</keyword>
<feature type="compositionally biased region" description="Basic and acidic residues" evidence="4">
    <location>
        <begin position="21"/>
        <end position="33"/>
    </location>
</feature>
<dbReference type="CDD" id="cd01283">
    <property type="entry name" value="cytidine_deaminase"/>
    <property type="match status" value="1"/>
</dbReference>
<feature type="compositionally biased region" description="Acidic residues" evidence="4">
    <location>
        <begin position="50"/>
        <end position="63"/>
    </location>
</feature>
<dbReference type="InterPro" id="IPR032675">
    <property type="entry name" value="LRR_dom_sf"/>
</dbReference>
<protein>
    <submittedName>
        <fullName evidence="5">Uncharacterized protein</fullName>
    </submittedName>
</protein>
<feature type="compositionally biased region" description="Acidic residues" evidence="4">
    <location>
        <begin position="526"/>
        <end position="544"/>
    </location>
</feature>
<name>A0ABD3RXM0_9STRA</name>
<comment type="caution">
    <text evidence="5">The sequence shown here is derived from an EMBL/GenBank/DDBJ whole genome shotgun (WGS) entry which is preliminary data.</text>
</comment>
<feature type="region of interest" description="Disordered" evidence="4">
    <location>
        <begin position="743"/>
        <end position="789"/>
    </location>
</feature>
<gene>
    <name evidence="5" type="ORF">ACHAXA_011750</name>
</gene>
<feature type="region of interest" description="Disordered" evidence="4">
    <location>
        <begin position="1085"/>
        <end position="1111"/>
    </location>
</feature>
<feature type="compositionally biased region" description="Low complexity" evidence="4">
    <location>
        <begin position="189"/>
        <end position="204"/>
    </location>
</feature>
<feature type="compositionally biased region" description="Basic and acidic residues" evidence="4">
    <location>
        <begin position="697"/>
        <end position="723"/>
    </location>
</feature>
<dbReference type="InterPro" id="IPR001611">
    <property type="entry name" value="Leu-rich_rpt"/>
</dbReference>
<dbReference type="Pfam" id="PF13516">
    <property type="entry name" value="LRR_6"/>
    <property type="match status" value="5"/>
</dbReference>
<reference evidence="5 6" key="1">
    <citation type="submission" date="2024-10" db="EMBL/GenBank/DDBJ databases">
        <title>Updated reference genomes for cyclostephanoid diatoms.</title>
        <authorList>
            <person name="Roberts W.R."/>
            <person name="Alverson A.J."/>
        </authorList>
    </citation>
    <scope>NUCLEOTIDE SEQUENCE [LARGE SCALE GENOMIC DNA]</scope>
    <source>
        <strain evidence="5 6">AJA228-03</strain>
    </source>
</reference>
<proteinExistence type="predicted"/>
<feature type="compositionally biased region" description="Basic residues" evidence="4">
    <location>
        <begin position="654"/>
        <end position="663"/>
    </location>
</feature>
<dbReference type="Proteomes" id="UP001530377">
    <property type="component" value="Unassembled WGS sequence"/>
</dbReference>
<feature type="compositionally biased region" description="Polar residues" evidence="4">
    <location>
        <begin position="744"/>
        <end position="753"/>
    </location>
</feature>
<dbReference type="SUPFAM" id="SSF52047">
    <property type="entry name" value="RNI-like"/>
    <property type="match status" value="1"/>
</dbReference>
<accession>A0ABD3RXM0</accession>
<dbReference type="Gene3D" id="3.80.10.10">
    <property type="entry name" value="Ribonuclease Inhibitor"/>
    <property type="match status" value="2"/>
</dbReference>
<dbReference type="SMART" id="SM00368">
    <property type="entry name" value="LRR_RI"/>
    <property type="match status" value="6"/>
</dbReference>
<keyword evidence="3" id="KW-0677">Repeat</keyword>
<dbReference type="Gene3D" id="3.40.140.10">
    <property type="entry name" value="Cytidine Deaminase, domain 2"/>
    <property type="match status" value="1"/>
</dbReference>
<evidence type="ECO:0000256" key="1">
    <source>
        <dbReference type="ARBA" id="ARBA00022468"/>
    </source>
</evidence>